<keyword evidence="2" id="KW-1185">Reference proteome</keyword>
<gene>
    <name evidence="1" type="ORF">T459_26334</name>
</gene>
<dbReference type="Gramene" id="PHT71230">
    <property type="protein sequence ID" value="PHT71230"/>
    <property type="gene ID" value="T459_26334"/>
</dbReference>
<comment type="caution">
    <text evidence="1">The sequence shown here is derived from an EMBL/GenBank/DDBJ whole genome shotgun (WGS) entry which is preliminary data.</text>
</comment>
<dbReference type="STRING" id="4072.A0A2G2YNB7"/>
<protein>
    <submittedName>
        <fullName evidence="1">Uncharacterized protein</fullName>
    </submittedName>
</protein>
<evidence type="ECO:0000313" key="2">
    <source>
        <dbReference type="Proteomes" id="UP000222542"/>
    </source>
</evidence>
<dbReference type="EMBL" id="AYRZ02000010">
    <property type="protein sequence ID" value="PHT71230.1"/>
    <property type="molecule type" value="Genomic_DNA"/>
</dbReference>
<sequence>MIALLFPEQVTVNLHEKFKNAVEAYLPGTIDELTLKAEKKKAQQNKPSFWDSIADSKAGAFRFSFLMKGQ</sequence>
<dbReference type="Proteomes" id="UP000222542">
    <property type="component" value="Unassembled WGS sequence"/>
</dbReference>
<accession>A0A2G2YNB7</accession>
<reference evidence="1 2" key="2">
    <citation type="journal article" date="2017" name="Genome Biol.">
        <title>New reference genome sequences of hot pepper reveal the massive evolution of plant disease-resistance genes by retroduplication.</title>
        <authorList>
            <person name="Kim S."/>
            <person name="Park J."/>
            <person name="Yeom S.I."/>
            <person name="Kim Y.M."/>
            <person name="Seo E."/>
            <person name="Kim K.T."/>
            <person name="Kim M.S."/>
            <person name="Lee J.M."/>
            <person name="Cheong K."/>
            <person name="Shin H.S."/>
            <person name="Kim S.B."/>
            <person name="Han K."/>
            <person name="Lee J."/>
            <person name="Park M."/>
            <person name="Lee H.A."/>
            <person name="Lee H.Y."/>
            <person name="Lee Y."/>
            <person name="Oh S."/>
            <person name="Lee J.H."/>
            <person name="Choi E."/>
            <person name="Choi E."/>
            <person name="Lee S.E."/>
            <person name="Jeon J."/>
            <person name="Kim H."/>
            <person name="Choi G."/>
            <person name="Song H."/>
            <person name="Lee J."/>
            <person name="Lee S.C."/>
            <person name="Kwon J.K."/>
            <person name="Lee H.Y."/>
            <person name="Koo N."/>
            <person name="Hong Y."/>
            <person name="Kim R.W."/>
            <person name="Kang W.H."/>
            <person name="Huh J.H."/>
            <person name="Kang B.C."/>
            <person name="Yang T.J."/>
            <person name="Lee Y.H."/>
            <person name="Bennetzen J.L."/>
            <person name="Choi D."/>
        </authorList>
    </citation>
    <scope>NUCLEOTIDE SEQUENCE [LARGE SCALE GENOMIC DNA]</scope>
    <source>
        <strain evidence="2">cv. CM334</strain>
    </source>
</reference>
<proteinExistence type="predicted"/>
<organism evidence="1 2">
    <name type="scientific">Capsicum annuum</name>
    <name type="common">Capsicum pepper</name>
    <dbReference type="NCBI Taxonomy" id="4072"/>
    <lineage>
        <taxon>Eukaryota</taxon>
        <taxon>Viridiplantae</taxon>
        <taxon>Streptophyta</taxon>
        <taxon>Embryophyta</taxon>
        <taxon>Tracheophyta</taxon>
        <taxon>Spermatophyta</taxon>
        <taxon>Magnoliopsida</taxon>
        <taxon>eudicotyledons</taxon>
        <taxon>Gunneridae</taxon>
        <taxon>Pentapetalae</taxon>
        <taxon>asterids</taxon>
        <taxon>lamiids</taxon>
        <taxon>Solanales</taxon>
        <taxon>Solanaceae</taxon>
        <taxon>Solanoideae</taxon>
        <taxon>Capsiceae</taxon>
        <taxon>Capsicum</taxon>
    </lineage>
</organism>
<reference evidence="1 2" key="1">
    <citation type="journal article" date="2014" name="Nat. Genet.">
        <title>Genome sequence of the hot pepper provides insights into the evolution of pungency in Capsicum species.</title>
        <authorList>
            <person name="Kim S."/>
            <person name="Park M."/>
            <person name="Yeom S.I."/>
            <person name="Kim Y.M."/>
            <person name="Lee J.M."/>
            <person name="Lee H.A."/>
            <person name="Seo E."/>
            <person name="Choi J."/>
            <person name="Cheong K."/>
            <person name="Kim K.T."/>
            <person name="Jung K."/>
            <person name="Lee G.W."/>
            <person name="Oh S.K."/>
            <person name="Bae C."/>
            <person name="Kim S.B."/>
            <person name="Lee H.Y."/>
            <person name="Kim S.Y."/>
            <person name="Kim M.S."/>
            <person name="Kang B.C."/>
            <person name="Jo Y.D."/>
            <person name="Yang H.B."/>
            <person name="Jeong H.J."/>
            <person name="Kang W.H."/>
            <person name="Kwon J.K."/>
            <person name="Shin C."/>
            <person name="Lim J.Y."/>
            <person name="Park J.H."/>
            <person name="Huh J.H."/>
            <person name="Kim J.S."/>
            <person name="Kim B.D."/>
            <person name="Cohen O."/>
            <person name="Paran I."/>
            <person name="Suh M.C."/>
            <person name="Lee S.B."/>
            <person name="Kim Y.K."/>
            <person name="Shin Y."/>
            <person name="Noh S.J."/>
            <person name="Park J."/>
            <person name="Seo Y.S."/>
            <person name="Kwon S.Y."/>
            <person name="Kim H.A."/>
            <person name="Park J.M."/>
            <person name="Kim H.J."/>
            <person name="Choi S.B."/>
            <person name="Bosland P.W."/>
            <person name="Reeves G."/>
            <person name="Jo S.H."/>
            <person name="Lee B.W."/>
            <person name="Cho H.T."/>
            <person name="Choi H.S."/>
            <person name="Lee M.S."/>
            <person name="Yu Y."/>
            <person name="Do Choi Y."/>
            <person name="Park B.S."/>
            <person name="van Deynze A."/>
            <person name="Ashrafi H."/>
            <person name="Hill T."/>
            <person name="Kim W.T."/>
            <person name="Pai H.S."/>
            <person name="Ahn H.K."/>
            <person name="Yeam I."/>
            <person name="Giovannoni J.J."/>
            <person name="Rose J.K."/>
            <person name="Sorensen I."/>
            <person name="Lee S.J."/>
            <person name="Kim R.W."/>
            <person name="Choi I.Y."/>
            <person name="Choi B.S."/>
            <person name="Lim J.S."/>
            <person name="Lee Y.H."/>
            <person name="Choi D."/>
        </authorList>
    </citation>
    <scope>NUCLEOTIDE SEQUENCE [LARGE SCALE GENOMIC DNA]</scope>
    <source>
        <strain evidence="2">cv. CM334</strain>
    </source>
</reference>
<name>A0A2G2YNB7_CAPAN</name>
<evidence type="ECO:0000313" key="1">
    <source>
        <dbReference type="EMBL" id="PHT71230.1"/>
    </source>
</evidence>
<dbReference type="AlphaFoldDB" id="A0A2G2YNB7"/>